<comment type="similarity">
    <text evidence="1">Belongs to the NtaA/SnaA/DszA monooxygenase family.</text>
</comment>
<organism evidence="3 4">
    <name type="scientific">Polytolypa hystricis (strain UAMH7299)</name>
    <dbReference type="NCBI Taxonomy" id="1447883"/>
    <lineage>
        <taxon>Eukaryota</taxon>
        <taxon>Fungi</taxon>
        <taxon>Dikarya</taxon>
        <taxon>Ascomycota</taxon>
        <taxon>Pezizomycotina</taxon>
        <taxon>Eurotiomycetes</taxon>
        <taxon>Eurotiomycetidae</taxon>
        <taxon>Onygenales</taxon>
        <taxon>Onygenales incertae sedis</taxon>
        <taxon>Polytolypa</taxon>
    </lineage>
</organism>
<dbReference type="Gene3D" id="3.20.20.30">
    <property type="entry name" value="Luciferase-like domain"/>
    <property type="match status" value="1"/>
</dbReference>
<dbReference type="GO" id="GO:0016705">
    <property type="term" value="F:oxidoreductase activity, acting on paired donors, with incorporation or reduction of molecular oxygen"/>
    <property type="evidence" value="ECO:0007669"/>
    <property type="project" value="InterPro"/>
</dbReference>
<evidence type="ECO:0000256" key="1">
    <source>
        <dbReference type="ARBA" id="ARBA00033748"/>
    </source>
</evidence>
<dbReference type="InterPro" id="IPR011251">
    <property type="entry name" value="Luciferase-like_dom"/>
</dbReference>
<dbReference type="Proteomes" id="UP000224634">
    <property type="component" value="Unassembled WGS sequence"/>
</dbReference>
<dbReference type="Pfam" id="PF00296">
    <property type="entry name" value="Bac_luciferase"/>
    <property type="match status" value="1"/>
</dbReference>
<protein>
    <recommendedName>
        <fullName evidence="2">Luciferase-like domain-containing protein</fullName>
    </recommendedName>
</protein>
<dbReference type="SUPFAM" id="SSF51679">
    <property type="entry name" value="Bacterial luciferase-like"/>
    <property type="match status" value="1"/>
</dbReference>
<dbReference type="InterPro" id="IPR051260">
    <property type="entry name" value="Diverse_substr_monoxygenases"/>
</dbReference>
<dbReference type="InterPro" id="IPR016215">
    <property type="entry name" value="NTA_MOA"/>
</dbReference>
<feature type="domain" description="Luciferase-like" evidence="2">
    <location>
        <begin position="36"/>
        <end position="401"/>
    </location>
</feature>
<dbReference type="PIRSF" id="PIRSF000337">
    <property type="entry name" value="NTA_MOA"/>
    <property type="match status" value="1"/>
</dbReference>
<gene>
    <name evidence="3" type="ORF">AJ80_02390</name>
</gene>
<dbReference type="EMBL" id="PDNA01000022">
    <property type="protein sequence ID" value="PGH23609.1"/>
    <property type="molecule type" value="Genomic_DNA"/>
</dbReference>
<evidence type="ECO:0000313" key="3">
    <source>
        <dbReference type="EMBL" id="PGH23609.1"/>
    </source>
</evidence>
<accession>A0A2B7YRE0</accession>
<proteinExistence type="inferred from homology"/>
<dbReference type="OrthoDB" id="5561043at2759"/>
<evidence type="ECO:0000259" key="2">
    <source>
        <dbReference type="Pfam" id="PF00296"/>
    </source>
</evidence>
<dbReference type="InterPro" id="IPR036661">
    <property type="entry name" value="Luciferase-like_sf"/>
</dbReference>
<reference evidence="3 4" key="1">
    <citation type="submission" date="2017-10" db="EMBL/GenBank/DDBJ databases">
        <title>Comparative genomics in systemic dimorphic fungi from Ajellomycetaceae.</title>
        <authorList>
            <person name="Munoz J.F."/>
            <person name="Mcewen J.G."/>
            <person name="Clay O.K."/>
            <person name="Cuomo C.A."/>
        </authorList>
    </citation>
    <scope>NUCLEOTIDE SEQUENCE [LARGE SCALE GENOMIC DNA]</scope>
    <source>
        <strain evidence="3 4">UAMH7299</strain>
    </source>
</reference>
<dbReference type="STRING" id="1447883.A0A2B7YRE0"/>
<dbReference type="NCBIfam" id="TIGR03860">
    <property type="entry name" value="FMN_nitrolo"/>
    <property type="match status" value="1"/>
</dbReference>
<evidence type="ECO:0000313" key="4">
    <source>
        <dbReference type="Proteomes" id="UP000224634"/>
    </source>
</evidence>
<dbReference type="GO" id="GO:0004497">
    <property type="term" value="F:monooxygenase activity"/>
    <property type="evidence" value="ECO:0007669"/>
    <property type="project" value="InterPro"/>
</dbReference>
<sequence>MAEQQPKKKLILNAFSMQTPGHMNPGVYKSPKDKGSEYNNLDTWIDLAKKLEAAKFHAIFFADVLGGYDVYKGPANLHPTIPAGAQFPLIDPLYSIPALAAATKSISFGVTASTTYDPPYGHARRFSTVDHLTKGRVGWNIVTSYLESAARNFGLDTQIEHDERYRIADEYLHVVYKLWEGSWRDDAVRSREDQLAGLGYADPNLVRQINHVGKYFKVPGPHTAEPSPQRTPFVLQAGTSTAGKKFAAQHAEAIFLNGHSPELVRPSVDSIRQQATEAGRDPQSIKIIAGANITLGETDEAAQARFAEIQQYADPEGALALFGGWTGYDLSKYADDQDFRFVEAPAVRGMVNHWAATVPGKNDVKWDKRTIAEYLLLGGNGTHLVGSPKSVADELERWVEIADVDGFNLSAATLPGTFDDIIEFLLPELRRRGLFWDDYAVPGGTMRENYYATKGRTRLPDDHTGAQYKWKAGEENQKFLAAEQK</sequence>
<dbReference type="PANTHER" id="PTHR30011">
    <property type="entry name" value="ALKANESULFONATE MONOOXYGENASE-RELATED"/>
    <property type="match status" value="1"/>
</dbReference>
<comment type="caution">
    <text evidence="3">The sequence shown here is derived from an EMBL/GenBank/DDBJ whole genome shotgun (WGS) entry which is preliminary data.</text>
</comment>
<name>A0A2B7YRE0_POLH7</name>
<dbReference type="AlphaFoldDB" id="A0A2B7YRE0"/>
<keyword evidence="4" id="KW-1185">Reference proteome</keyword>
<dbReference type="PANTHER" id="PTHR30011:SF41">
    <property type="entry name" value="XENOBIOTIC COMPOUND MONOOXYGENASE, DSZA FAMILY (AFU_ORTHOLOGUE AFUA_3G15040)"/>
    <property type="match status" value="1"/>
</dbReference>